<organism evidence="10 11">
    <name type="scientific">Mucilaginibacter yixingensis</name>
    <dbReference type="NCBI Taxonomy" id="1295612"/>
    <lineage>
        <taxon>Bacteria</taxon>
        <taxon>Pseudomonadati</taxon>
        <taxon>Bacteroidota</taxon>
        <taxon>Sphingobacteriia</taxon>
        <taxon>Sphingobacteriales</taxon>
        <taxon>Sphingobacteriaceae</taxon>
        <taxon>Mucilaginibacter</taxon>
    </lineage>
</organism>
<evidence type="ECO:0000256" key="7">
    <source>
        <dbReference type="ARBA" id="ARBA00023237"/>
    </source>
</evidence>
<evidence type="ECO:0000256" key="2">
    <source>
        <dbReference type="ARBA" id="ARBA00022448"/>
    </source>
</evidence>
<dbReference type="PANTHER" id="PTHR30069">
    <property type="entry name" value="TONB-DEPENDENT OUTER MEMBRANE RECEPTOR"/>
    <property type="match status" value="1"/>
</dbReference>
<dbReference type="InterPro" id="IPR023997">
    <property type="entry name" value="TonB-dep_OMP_SusC/RagA_CS"/>
</dbReference>
<dbReference type="InterPro" id="IPR008969">
    <property type="entry name" value="CarboxyPept-like_regulatory"/>
</dbReference>
<name>A0A2T5J5W5_9SPHI</name>
<evidence type="ECO:0000256" key="5">
    <source>
        <dbReference type="ARBA" id="ARBA00022729"/>
    </source>
</evidence>
<dbReference type="InterPro" id="IPR012910">
    <property type="entry name" value="Plug_dom"/>
</dbReference>
<dbReference type="InterPro" id="IPR023996">
    <property type="entry name" value="TonB-dep_OMP_SusC/RagA"/>
</dbReference>
<dbReference type="NCBIfam" id="TIGR04056">
    <property type="entry name" value="OMP_RagA_SusC"/>
    <property type="match status" value="1"/>
</dbReference>
<dbReference type="Pfam" id="PF07715">
    <property type="entry name" value="Plug"/>
    <property type="match status" value="1"/>
</dbReference>
<evidence type="ECO:0000313" key="10">
    <source>
        <dbReference type="EMBL" id="PTQ93661.1"/>
    </source>
</evidence>
<dbReference type="PROSITE" id="PS00018">
    <property type="entry name" value="EF_HAND_1"/>
    <property type="match status" value="1"/>
</dbReference>
<keyword evidence="3 8" id="KW-1134">Transmembrane beta strand</keyword>
<dbReference type="Gene3D" id="2.60.40.1120">
    <property type="entry name" value="Carboxypeptidase-like, regulatory domain"/>
    <property type="match status" value="1"/>
</dbReference>
<dbReference type="Proteomes" id="UP000244168">
    <property type="component" value="Unassembled WGS sequence"/>
</dbReference>
<reference evidence="10 11" key="1">
    <citation type="submission" date="2018-04" db="EMBL/GenBank/DDBJ databases">
        <title>Genomic Encyclopedia of Archaeal and Bacterial Type Strains, Phase II (KMG-II): from individual species to whole genera.</title>
        <authorList>
            <person name="Goeker M."/>
        </authorList>
    </citation>
    <scope>NUCLEOTIDE SEQUENCE [LARGE SCALE GENOMIC DNA]</scope>
    <source>
        <strain evidence="10 11">DSM 26809</strain>
    </source>
</reference>
<dbReference type="InterPro" id="IPR037066">
    <property type="entry name" value="Plug_dom_sf"/>
</dbReference>
<dbReference type="GO" id="GO:0015344">
    <property type="term" value="F:siderophore uptake transmembrane transporter activity"/>
    <property type="evidence" value="ECO:0007669"/>
    <property type="project" value="TreeGrafter"/>
</dbReference>
<evidence type="ECO:0000256" key="6">
    <source>
        <dbReference type="ARBA" id="ARBA00023136"/>
    </source>
</evidence>
<keyword evidence="4 8" id="KW-0812">Transmembrane</keyword>
<comment type="similarity">
    <text evidence="8">Belongs to the TonB-dependent receptor family.</text>
</comment>
<dbReference type="Gene3D" id="2.40.170.20">
    <property type="entry name" value="TonB-dependent receptor, beta-barrel domain"/>
    <property type="match status" value="1"/>
</dbReference>
<dbReference type="RefSeq" id="WP_107830883.1">
    <property type="nucleotide sequence ID" value="NZ_CP160205.1"/>
</dbReference>
<dbReference type="EMBL" id="QAOQ01000008">
    <property type="protein sequence ID" value="PTQ93661.1"/>
    <property type="molecule type" value="Genomic_DNA"/>
</dbReference>
<dbReference type="PROSITE" id="PS52016">
    <property type="entry name" value="TONB_DEPENDENT_REC_3"/>
    <property type="match status" value="1"/>
</dbReference>
<evidence type="ECO:0000259" key="9">
    <source>
        <dbReference type="Pfam" id="PF07715"/>
    </source>
</evidence>
<comment type="caution">
    <text evidence="10">The sequence shown here is derived from an EMBL/GenBank/DDBJ whole genome shotgun (WGS) entry which is preliminary data.</text>
</comment>
<keyword evidence="6 8" id="KW-0472">Membrane</keyword>
<keyword evidence="7 8" id="KW-0998">Cell outer membrane</keyword>
<evidence type="ECO:0000313" key="11">
    <source>
        <dbReference type="Proteomes" id="UP000244168"/>
    </source>
</evidence>
<comment type="subcellular location">
    <subcellularLocation>
        <location evidence="1 8">Cell outer membrane</location>
        <topology evidence="1 8">Multi-pass membrane protein</topology>
    </subcellularLocation>
</comment>
<dbReference type="GO" id="GO:0009279">
    <property type="term" value="C:cell outer membrane"/>
    <property type="evidence" value="ECO:0007669"/>
    <property type="project" value="UniProtKB-SubCell"/>
</dbReference>
<dbReference type="GO" id="GO:0044718">
    <property type="term" value="P:siderophore transmembrane transport"/>
    <property type="evidence" value="ECO:0007669"/>
    <property type="project" value="TreeGrafter"/>
</dbReference>
<dbReference type="AlphaFoldDB" id="A0A2T5J5W5"/>
<accession>A0A2T5J5W5</accession>
<gene>
    <name evidence="10" type="ORF">C8P68_108124</name>
</gene>
<dbReference type="SUPFAM" id="SSF49464">
    <property type="entry name" value="Carboxypeptidase regulatory domain-like"/>
    <property type="match status" value="1"/>
</dbReference>
<dbReference type="Gene3D" id="2.170.130.10">
    <property type="entry name" value="TonB-dependent receptor, plug domain"/>
    <property type="match status" value="1"/>
</dbReference>
<dbReference type="SUPFAM" id="SSF56935">
    <property type="entry name" value="Porins"/>
    <property type="match status" value="1"/>
</dbReference>
<evidence type="ECO:0000256" key="8">
    <source>
        <dbReference type="PROSITE-ProRule" id="PRU01360"/>
    </source>
</evidence>
<keyword evidence="2 8" id="KW-0813">Transport</keyword>
<protein>
    <submittedName>
        <fullName evidence="10">TonB-linked SusC/RagA family outer membrane protein</fullName>
    </submittedName>
</protein>
<dbReference type="Pfam" id="PF13715">
    <property type="entry name" value="CarbopepD_reg_2"/>
    <property type="match status" value="1"/>
</dbReference>
<dbReference type="NCBIfam" id="TIGR04057">
    <property type="entry name" value="SusC_RagA_signa"/>
    <property type="match status" value="1"/>
</dbReference>
<dbReference type="InterPro" id="IPR018247">
    <property type="entry name" value="EF_Hand_1_Ca_BS"/>
</dbReference>
<keyword evidence="5" id="KW-0732">Signal</keyword>
<dbReference type="InterPro" id="IPR036942">
    <property type="entry name" value="Beta-barrel_TonB_sf"/>
</dbReference>
<evidence type="ECO:0000256" key="3">
    <source>
        <dbReference type="ARBA" id="ARBA00022452"/>
    </source>
</evidence>
<proteinExistence type="inferred from homology"/>
<sequence length="1051" mass="114588">MTKAVHPKPFTVIITLLLAMLTLHGFSQSTVSGQITDGKTHETVIGATIRVKGTSTAVASDGSGNFKIAATQGAILQISFLGYNNQEVTANTKSFMHIALTPVANDLNEVIVVGYGTKKKETLTGAISQVGAEVFKDRPVPNAALALQGEIPGLVITRNSPRPGNEGLAIRLRGESSTSAVSPLIIIDGVPTVADFELSTLNPNDIESVTALKDASAAIYGARAQGGVILITTKRGKGKAQVTYNPSFSLNTIAKSVPWGNMSEWAQLYLQTSTQDRVDASGNPIQYLPQWTLANLQRMANGESFDYTQPSGLVSHYGDNNWQNALYGNSFSEIHNLSLRGATDKTAYAASLGYSNNKSILKTAYDGEIKYNARFNYDYDLSKNVKWSSGISYDTRTVQSPKNGVGAGFFDAPIFPVYNVNGNYYDDYGYRNPVAMTQAGGRIRNTDNFFRFNTKLSVKVFDGLTLSGTAAITKRDGMNNSYNQTYNLYSWTGDRVTSTQYNPAAVSEVIANTIYDNFGVFADYNKSIQGKHNFALTLGSTAEKQEDRTLSAGRTGLLYPGLFDLNTATPVNATNGSSDVKVGLTSYIGRFDYDYNKRYLIEAIGRSDASSRFDPDHRRQNFYGISAGWVISEEQFMKPLKFLNYLKVRGDYGETGGLGGGTNGLSSTNGAIGAFNYVSSIGSGTALFGSSAATQGTNFISNINNLQLTWERMLNKDIGLDFTLLNNKLSGSFDIYERKNTGLILSLIYPGVLGANAPPSNAGDLRVRGFDANINWRDKIGEVSYNIGINFSNNKNLLIKRAGATAIAQGQNAPLQGYPLNSLFVYQTAGYFPTQAAADAYYTKYTATTVGNLGSMTGNSKLRAGDLNVVDRNGDGVINMSDLYFAGDADPHYTFGTNLGAQWKGFDLSAFFQGVLNQNLLRGGNARAPFFRNYLDINTYYVGKTWTPDNTGAAYPRLSFDNNRNNWNWQFNDVNIQNLRYVRLKSLILGYTLPKTLISRVGLSRVRAYLSGNDLLTFSSIKDGFDPERGSSSDSSYPFIKTYTFGLEVEF</sequence>
<keyword evidence="11" id="KW-1185">Reference proteome</keyword>
<evidence type="ECO:0000256" key="1">
    <source>
        <dbReference type="ARBA" id="ARBA00004571"/>
    </source>
</evidence>
<evidence type="ECO:0000256" key="4">
    <source>
        <dbReference type="ARBA" id="ARBA00022692"/>
    </source>
</evidence>
<dbReference type="PANTHER" id="PTHR30069:SF29">
    <property type="entry name" value="HEMOGLOBIN AND HEMOGLOBIN-HAPTOGLOBIN-BINDING PROTEIN 1-RELATED"/>
    <property type="match status" value="1"/>
</dbReference>
<dbReference type="OrthoDB" id="9768177at2"/>
<feature type="domain" description="TonB-dependent receptor plug" evidence="9">
    <location>
        <begin position="120"/>
        <end position="228"/>
    </location>
</feature>
<dbReference type="InterPro" id="IPR039426">
    <property type="entry name" value="TonB-dep_rcpt-like"/>
</dbReference>